<evidence type="ECO:0000256" key="3">
    <source>
        <dbReference type="ARBA" id="ARBA00022553"/>
    </source>
</evidence>
<dbReference type="InterPro" id="IPR003661">
    <property type="entry name" value="HisK_dim/P_dom"/>
</dbReference>
<dbReference type="PANTHER" id="PTHR45339:SF1">
    <property type="entry name" value="HYBRID SIGNAL TRANSDUCTION HISTIDINE KINASE J"/>
    <property type="match status" value="1"/>
</dbReference>
<comment type="catalytic activity">
    <reaction evidence="1">
        <text>ATP + protein L-histidine = ADP + protein N-phospho-L-histidine.</text>
        <dbReference type="EC" id="2.7.13.3"/>
    </reaction>
</comment>
<reference evidence="7 8" key="1">
    <citation type="journal article" date="2021" name="Sci. Rep.">
        <title>The distribution of antibiotic resistance genes in chicken gut microbiota commensals.</title>
        <authorList>
            <person name="Juricova H."/>
            <person name="Matiasovicova J."/>
            <person name="Kubasova T."/>
            <person name="Cejkova D."/>
            <person name="Rychlik I."/>
        </authorList>
    </citation>
    <scope>NUCLEOTIDE SEQUENCE [LARGE SCALE GENOMIC DNA]</scope>
    <source>
        <strain evidence="7 8">An810</strain>
    </source>
</reference>
<organism evidence="7 8">
    <name type="scientific">Limosilactobacillus alvi</name>
    <dbReference type="NCBI Taxonomy" id="990412"/>
    <lineage>
        <taxon>Bacteria</taxon>
        <taxon>Bacillati</taxon>
        <taxon>Bacillota</taxon>
        <taxon>Bacilli</taxon>
        <taxon>Lactobacillales</taxon>
        <taxon>Lactobacillaceae</taxon>
        <taxon>Limosilactobacillus</taxon>
    </lineage>
</organism>
<keyword evidence="4 7" id="KW-0418">Kinase</keyword>
<evidence type="ECO:0000256" key="4">
    <source>
        <dbReference type="ARBA" id="ARBA00022777"/>
    </source>
</evidence>
<feature type="domain" description="Signal transduction histidine kinase dimerisation/phosphoacceptor" evidence="6">
    <location>
        <begin position="50"/>
        <end position="76"/>
    </location>
</feature>
<keyword evidence="4 7" id="KW-0808">Transferase</keyword>
<keyword evidence="5" id="KW-0902">Two-component regulatory system</keyword>
<dbReference type="GO" id="GO:0016301">
    <property type="term" value="F:kinase activity"/>
    <property type="evidence" value="ECO:0007669"/>
    <property type="project" value="UniProtKB-KW"/>
</dbReference>
<dbReference type="SUPFAM" id="SSF47384">
    <property type="entry name" value="Homodimeric domain of signal transducing histidine kinase"/>
    <property type="match status" value="1"/>
</dbReference>
<keyword evidence="3" id="KW-0597">Phosphoprotein</keyword>
<dbReference type="Pfam" id="PF00512">
    <property type="entry name" value="HisKA"/>
    <property type="match status" value="1"/>
</dbReference>
<feature type="non-terminal residue" evidence="7">
    <location>
        <position position="1"/>
    </location>
</feature>
<feature type="non-terminal residue" evidence="7">
    <location>
        <position position="90"/>
    </location>
</feature>
<dbReference type="InterPro" id="IPR036097">
    <property type="entry name" value="HisK_dim/P_sf"/>
</dbReference>
<evidence type="ECO:0000313" key="8">
    <source>
        <dbReference type="Proteomes" id="UP000776629"/>
    </source>
</evidence>
<dbReference type="PANTHER" id="PTHR45339">
    <property type="entry name" value="HYBRID SIGNAL TRANSDUCTION HISTIDINE KINASE J"/>
    <property type="match status" value="1"/>
</dbReference>
<evidence type="ECO:0000259" key="6">
    <source>
        <dbReference type="Pfam" id="PF00512"/>
    </source>
</evidence>
<accession>A0ABS2ER16</accession>
<dbReference type="CDD" id="cd00082">
    <property type="entry name" value="HisKA"/>
    <property type="match status" value="1"/>
</dbReference>
<comment type="caution">
    <text evidence="7">The sequence shown here is derived from an EMBL/GenBank/DDBJ whole genome shotgun (WGS) entry which is preliminary data.</text>
</comment>
<name>A0ABS2ER16_9LACO</name>
<dbReference type="RefSeq" id="WP_275087018.1">
    <property type="nucleotide sequence ID" value="NZ_JACJJQ010000107.1"/>
</dbReference>
<evidence type="ECO:0000256" key="5">
    <source>
        <dbReference type="ARBA" id="ARBA00023012"/>
    </source>
</evidence>
<sequence>TAVLAHTGPDGRPRTALYMAQNVTEIKFREAKEHKALKDAYEAANHANASKSEFLSRMSHDIRTPINGIIGMTTLAYSHTDDVYRMLDCL</sequence>
<evidence type="ECO:0000256" key="2">
    <source>
        <dbReference type="ARBA" id="ARBA00012438"/>
    </source>
</evidence>
<protein>
    <recommendedName>
        <fullName evidence="2">histidine kinase</fullName>
        <ecNumber evidence="2">2.7.13.3</ecNumber>
    </recommendedName>
</protein>
<dbReference type="EMBL" id="JACJJQ010000107">
    <property type="protein sequence ID" value="MBM6754899.1"/>
    <property type="molecule type" value="Genomic_DNA"/>
</dbReference>
<dbReference type="EC" id="2.7.13.3" evidence="2"/>
<evidence type="ECO:0000313" key="7">
    <source>
        <dbReference type="EMBL" id="MBM6754899.1"/>
    </source>
</evidence>
<proteinExistence type="predicted"/>
<gene>
    <name evidence="7" type="ORF">H5993_09270</name>
</gene>
<dbReference type="Proteomes" id="UP000776629">
    <property type="component" value="Unassembled WGS sequence"/>
</dbReference>
<evidence type="ECO:0000256" key="1">
    <source>
        <dbReference type="ARBA" id="ARBA00000085"/>
    </source>
</evidence>
<dbReference type="Gene3D" id="1.10.287.130">
    <property type="match status" value="1"/>
</dbReference>
<keyword evidence="8" id="KW-1185">Reference proteome</keyword>